<keyword evidence="1" id="KW-0812">Transmembrane</keyword>
<evidence type="ECO:0000313" key="3">
    <source>
        <dbReference type="Proteomes" id="UP000178534"/>
    </source>
</evidence>
<dbReference type="EMBL" id="MHLP01000007">
    <property type="protein sequence ID" value="OGZ13464.1"/>
    <property type="molecule type" value="Genomic_DNA"/>
</dbReference>
<organism evidence="2 3">
    <name type="scientific">Candidatus Lloydbacteria bacterium RIFCSPLOWO2_01_FULL_50_20</name>
    <dbReference type="NCBI Taxonomy" id="1798665"/>
    <lineage>
        <taxon>Bacteria</taxon>
        <taxon>Candidatus Lloydiibacteriota</taxon>
    </lineage>
</organism>
<proteinExistence type="predicted"/>
<feature type="transmembrane region" description="Helical" evidence="1">
    <location>
        <begin position="54"/>
        <end position="75"/>
    </location>
</feature>
<protein>
    <submittedName>
        <fullName evidence="2">Uncharacterized protein</fullName>
    </submittedName>
</protein>
<dbReference type="Pfam" id="PF18895">
    <property type="entry name" value="T4SS_pilin"/>
    <property type="match status" value="1"/>
</dbReference>
<feature type="transmembrane region" description="Helical" evidence="1">
    <location>
        <begin position="12"/>
        <end position="33"/>
    </location>
</feature>
<gene>
    <name evidence="2" type="ORF">A2942_01310</name>
</gene>
<evidence type="ECO:0000313" key="2">
    <source>
        <dbReference type="EMBL" id="OGZ13464.1"/>
    </source>
</evidence>
<keyword evidence="1" id="KW-0472">Membrane</keyword>
<evidence type="ECO:0000256" key="1">
    <source>
        <dbReference type="SAM" id="Phobius"/>
    </source>
</evidence>
<dbReference type="Proteomes" id="UP000178534">
    <property type="component" value="Unassembled WGS sequence"/>
</dbReference>
<keyword evidence="1" id="KW-1133">Transmembrane helix</keyword>
<dbReference type="InterPro" id="IPR043993">
    <property type="entry name" value="T4SS_pilin"/>
</dbReference>
<accession>A0A1G2DIF6</accession>
<comment type="caution">
    <text evidence="2">The sequence shown here is derived from an EMBL/GenBank/DDBJ whole genome shotgun (WGS) entry which is preliminary data.</text>
</comment>
<reference evidence="2 3" key="1">
    <citation type="journal article" date="2016" name="Nat. Commun.">
        <title>Thousands of microbial genomes shed light on interconnected biogeochemical processes in an aquifer system.</title>
        <authorList>
            <person name="Anantharaman K."/>
            <person name="Brown C.T."/>
            <person name="Hug L.A."/>
            <person name="Sharon I."/>
            <person name="Castelle C.J."/>
            <person name="Probst A.J."/>
            <person name="Thomas B.C."/>
            <person name="Singh A."/>
            <person name="Wilkins M.J."/>
            <person name="Karaoz U."/>
            <person name="Brodie E.L."/>
            <person name="Williams K.H."/>
            <person name="Hubbard S.S."/>
            <person name="Banfield J.F."/>
        </authorList>
    </citation>
    <scope>NUCLEOTIDE SEQUENCE [LARGE SCALE GENOMIC DNA]</scope>
</reference>
<sequence length="99" mass="10652">MFTPFGNTLSIISYYVSLLVPLLLAVAIVLFFWGLVKFIANASDEAARESGKNLMIWGMIAIFVMVAFWSIIGYVQSSLGVSGNINTGSAPTVSIVPMT</sequence>
<dbReference type="AlphaFoldDB" id="A0A1G2DIF6"/>
<dbReference type="STRING" id="1798665.A2942_01310"/>
<name>A0A1G2DIF6_9BACT</name>